<dbReference type="Gene3D" id="1.20.1250.20">
    <property type="entry name" value="MFS general substrate transporter like domains"/>
    <property type="match status" value="1"/>
</dbReference>
<dbReference type="Pfam" id="PF05977">
    <property type="entry name" value="MFS_3"/>
    <property type="match status" value="1"/>
</dbReference>
<evidence type="ECO:0000256" key="1">
    <source>
        <dbReference type="ARBA" id="ARBA00004651"/>
    </source>
</evidence>
<keyword evidence="9" id="KW-1185">Reference proteome</keyword>
<dbReference type="SUPFAM" id="SSF103473">
    <property type="entry name" value="MFS general substrate transporter"/>
    <property type="match status" value="1"/>
</dbReference>
<evidence type="ECO:0000313" key="8">
    <source>
        <dbReference type="EMBL" id="MFD2683001.1"/>
    </source>
</evidence>
<reference evidence="9" key="1">
    <citation type="journal article" date="2019" name="Int. J. Syst. Evol. Microbiol.">
        <title>The Global Catalogue of Microorganisms (GCM) 10K type strain sequencing project: providing services to taxonomists for standard genome sequencing and annotation.</title>
        <authorList>
            <consortium name="The Broad Institute Genomics Platform"/>
            <consortium name="The Broad Institute Genome Sequencing Center for Infectious Disease"/>
            <person name="Wu L."/>
            <person name="Ma J."/>
        </authorList>
    </citation>
    <scope>NUCLEOTIDE SEQUENCE [LARGE SCALE GENOMIC DNA]</scope>
    <source>
        <strain evidence="9">KCTC 3913</strain>
    </source>
</reference>
<keyword evidence="4 7" id="KW-0812">Transmembrane</keyword>
<name>A0ABW5RXC7_9BACI</name>
<evidence type="ECO:0000313" key="9">
    <source>
        <dbReference type="Proteomes" id="UP001597506"/>
    </source>
</evidence>
<feature type="transmembrane region" description="Helical" evidence="7">
    <location>
        <begin position="341"/>
        <end position="363"/>
    </location>
</feature>
<evidence type="ECO:0000256" key="6">
    <source>
        <dbReference type="ARBA" id="ARBA00023136"/>
    </source>
</evidence>
<feature type="transmembrane region" description="Helical" evidence="7">
    <location>
        <begin position="250"/>
        <end position="270"/>
    </location>
</feature>
<dbReference type="CDD" id="cd06173">
    <property type="entry name" value="MFS_MefA_like"/>
    <property type="match status" value="1"/>
</dbReference>
<gene>
    <name evidence="8" type="ORF">ACFSUL_19840</name>
</gene>
<evidence type="ECO:0000256" key="3">
    <source>
        <dbReference type="ARBA" id="ARBA00022475"/>
    </source>
</evidence>
<evidence type="ECO:0000256" key="2">
    <source>
        <dbReference type="ARBA" id="ARBA00022448"/>
    </source>
</evidence>
<keyword evidence="5 7" id="KW-1133">Transmembrane helix</keyword>
<feature type="transmembrane region" description="Helical" evidence="7">
    <location>
        <begin position="369"/>
        <end position="387"/>
    </location>
</feature>
<dbReference type="PANTHER" id="PTHR23513:SF19">
    <property type="entry name" value="MAJOR FACILITATOR SUPERFAMILY (MFS) PROFILE DOMAIN-CONTAINING PROTEIN"/>
    <property type="match status" value="1"/>
</dbReference>
<dbReference type="EMBL" id="JBHUMF010000033">
    <property type="protein sequence ID" value="MFD2683001.1"/>
    <property type="molecule type" value="Genomic_DNA"/>
</dbReference>
<dbReference type="Proteomes" id="UP001597506">
    <property type="component" value="Unassembled WGS sequence"/>
</dbReference>
<dbReference type="InterPro" id="IPR010290">
    <property type="entry name" value="TM_effector"/>
</dbReference>
<protein>
    <submittedName>
        <fullName evidence="8">MFS transporter</fullName>
    </submittedName>
</protein>
<feature type="transmembrane region" description="Helical" evidence="7">
    <location>
        <begin position="7"/>
        <end position="32"/>
    </location>
</feature>
<organism evidence="8 9">
    <name type="scientific">Bacillus seohaeanensis</name>
    <dbReference type="NCBI Taxonomy" id="284580"/>
    <lineage>
        <taxon>Bacteria</taxon>
        <taxon>Bacillati</taxon>
        <taxon>Bacillota</taxon>
        <taxon>Bacilli</taxon>
        <taxon>Bacillales</taxon>
        <taxon>Bacillaceae</taxon>
        <taxon>Bacillus</taxon>
    </lineage>
</organism>
<sequence>MNSRTFNYLWLGQILANVGDIFLIIGLISLVYKQTSSPFFVALTSLIIIFSRIISNALSPLLNQFSLKKILLHAQTGKTILIGLFSISFFYLVEPTVHLVYVFAIVLSLLDSFILPAKNAYVPFLIKREELMAPNGYLSMTDQTLLIVSWAIGGVLYGLLSAKVFFLLLLVLYVISTFIKFKVPFIPTNSVVEKQVWFTQLGEGWREIKKNKNLKVIFTLNVFQTVSSVVWLAAILFLFVEKQLQLGSQWWGYINSSFFIGIMNGSLLLFKNQRFFIKYTEKWLIITTVLSVLIIFIFGWTTFGVMALLLSFLFGAVEQIKTIMLQTMLQYNTPPEKIGKVYAVHGLFTTILFGITIAIAGWLMEKTSVSALFLFAALVSMVLLLPLRFMNSKTAYPSLVR</sequence>
<evidence type="ECO:0000256" key="4">
    <source>
        <dbReference type="ARBA" id="ARBA00022692"/>
    </source>
</evidence>
<proteinExistence type="predicted"/>
<dbReference type="PANTHER" id="PTHR23513">
    <property type="entry name" value="INTEGRAL MEMBRANE EFFLUX PROTEIN-RELATED"/>
    <property type="match status" value="1"/>
</dbReference>
<evidence type="ECO:0000256" key="7">
    <source>
        <dbReference type="SAM" id="Phobius"/>
    </source>
</evidence>
<comment type="subcellular location">
    <subcellularLocation>
        <location evidence="1">Cell membrane</location>
        <topology evidence="1">Multi-pass membrane protein</topology>
    </subcellularLocation>
</comment>
<dbReference type="InterPro" id="IPR036259">
    <property type="entry name" value="MFS_trans_sf"/>
</dbReference>
<feature type="transmembrane region" description="Helical" evidence="7">
    <location>
        <begin position="38"/>
        <end position="58"/>
    </location>
</feature>
<dbReference type="RefSeq" id="WP_377937903.1">
    <property type="nucleotide sequence ID" value="NZ_JBHUMF010000033.1"/>
</dbReference>
<feature type="transmembrane region" description="Helical" evidence="7">
    <location>
        <begin position="99"/>
        <end position="117"/>
    </location>
</feature>
<feature type="transmembrane region" description="Helical" evidence="7">
    <location>
        <begin position="282"/>
        <end position="300"/>
    </location>
</feature>
<keyword evidence="2" id="KW-0813">Transport</keyword>
<keyword evidence="3" id="KW-1003">Cell membrane</keyword>
<feature type="transmembrane region" description="Helical" evidence="7">
    <location>
        <begin position="216"/>
        <end position="238"/>
    </location>
</feature>
<accession>A0ABW5RXC7</accession>
<evidence type="ECO:0000256" key="5">
    <source>
        <dbReference type="ARBA" id="ARBA00022989"/>
    </source>
</evidence>
<feature type="transmembrane region" description="Helical" evidence="7">
    <location>
        <begin position="70"/>
        <end position="93"/>
    </location>
</feature>
<keyword evidence="6 7" id="KW-0472">Membrane</keyword>
<comment type="caution">
    <text evidence="8">The sequence shown here is derived from an EMBL/GenBank/DDBJ whole genome shotgun (WGS) entry which is preliminary data.</text>
</comment>